<evidence type="ECO:0000313" key="6">
    <source>
        <dbReference type="Proteomes" id="UP000245934"/>
    </source>
</evidence>
<name>A0A2V2N2C4_9EURY</name>
<keyword evidence="3" id="KW-1133">Transmembrane helix</keyword>
<dbReference type="SUPFAM" id="SSF141066">
    <property type="entry name" value="ICP-like"/>
    <property type="match status" value="1"/>
</dbReference>
<accession>A0A2V2N2C4</accession>
<dbReference type="AlphaFoldDB" id="A0A2V2N2C4"/>
<reference evidence="5 6" key="1">
    <citation type="submission" date="2018-05" db="EMBL/GenBank/DDBJ databases">
        <title>Draft genome of Methanospirillum stamsii Pt1.</title>
        <authorList>
            <person name="Dueholm M.S."/>
            <person name="Nielsen P.H."/>
            <person name="Bakmann L.F."/>
            <person name="Otzen D.E."/>
        </authorList>
    </citation>
    <scope>NUCLEOTIDE SEQUENCE [LARGE SCALE GENOMIC DNA]</scope>
    <source>
        <strain evidence="5 6">Pt1</strain>
    </source>
</reference>
<keyword evidence="1" id="KW-0646">Protease inhibitor</keyword>
<keyword evidence="2" id="KW-0789">Thiol protease inhibitor</keyword>
<dbReference type="Proteomes" id="UP000245934">
    <property type="component" value="Unassembled WGS sequence"/>
</dbReference>
<dbReference type="InterPro" id="IPR036331">
    <property type="entry name" value="Chagasin-like_sf"/>
</dbReference>
<evidence type="ECO:0000259" key="4">
    <source>
        <dbReference type="Pfam" id="PF09394"/>
    </source>
</evidence>
<evidence type="ECO:0000256" key="1">
    <source>
        <dbReference type="ARBA" id="ARBA00022690"/>
    </source>
</evidence>
<sequence>MPNQKYIKRYLSHYSERSPVIMHTRVPFHKQNNMVWLSVLLLEFVLFVFLSGCVQSNTGYTIKPEAFEVSPDVYADEMTREITMPLHGTMLVSYPWSPEDGRYWRVGVTEGLYVTGDRYVPSPADIPVEVSGTREWMVKAIAPGENTFIGTLRPRGNSWNQEIVQLKIDVLITEESPESGNI</sequence>
<dbReference type="GO" id="GO:0004869">
    <property type="term" value="F:cysteine-type endopeptidase inhibitor activity"/>
    <property type="evidence" value="ECO:0007669"/>
    <property type="project" value="UniProtKB-KW"/>
</dbReference>
<dbReference type="Pfam" id="PF09394">
    <property type="entry name" value="Inhibitor_I42"/>
    <property type="match status" value="1"/>
</dbReference>
<evidence type="ECO:0000256" key="2">
    <source>
        <dbReference type="ARBA" id="ARBA00022704"/>
    </source>
</evidence>
<keyword evidence="6" id="KW-1185">Reference proteome</keyword>
<comment type="caution">
    <text evidence="5">The sequence shown here is derived from an EMBL/GenBank/DDBJ whole genome shotgun (WGS) entry which is preliminary data.</text>
</comment>
<feature type="domain" description="Proteinase inhibitor I42 chagasin" evidence="4">
    <location>
        <begin position="87"/>
        <end position="158"/>
    </location>
</feature>
<proteinExistence type="predicted"/>
<gene>
    <name evidence="5" type="ORF">DLD82_16005</name>
</gene>
<protein>
    <recommendedName>
        <fullName evidence="4">Proteinase inhibitor I42 chagasin domain-containing protein</fullName>
    </recommendedName>
</protein>
<organism evidence="5 6">
    <name type="scientific">Methanospirillum stamsii</name>
    <dbReference type="NCBI Taxonomy" id="1277351"/>
    <lineage>
        <taxon>Archaea</taxon>
        <taxon>Methanobacteriati</taxon>
        <taxon>Methanobacteriota</taxon>
        <taxon>Stenosarchaea group</taxon>
        <taxon>Methanomicrobia</taxon>
        <taxon>Methanomicrobiales</taxon>
        <taxon>Methanospirillaceae</taxon>
        <taxon>Methanospirillum</taxon>
    </lineage>
</organism>
<dbReference type="InterPro" id="IPR018990">
    <property type="entry name" value="Prot_inh_I42_chagasin"/>
</dbReference>
<evidence type="ECO:0000313" key="5">
    <source>
        <dbReference type="EMBL" id="PWR70307.1"/>
    </source>
</evidence>
<dbReference type="EMBL" id="QGMZ01000044">
    <property type="protein sequence ID" value="PWR70307.1"/>
    <property type="molecule type" value="Genomic_DNA"/>
</dbReference>
<evidence type="ECO:0000256" key="3">
    <source>
        <dbReference type="SAM" id="Phobius"/>
    </source>
</evidence>
<keyword evidence="3" id="KW-0472">Membrane</keyword>
<feature type="transmembrane region" description="Helical" evidence="3">
    <location>
        <begin position="34"/>
        <end position="52"/>
    </location>
</feature>
<keyword evidence="3" id="KW-0812">Transmembrane</keyword>